<dbReference type="InterPro" id="IPR036291">
    <property type="entry name" value="NAD(P)-bd_dom_sf"/>
</dbReference>
<dbReference type="PANTHER" id="PTHR43245">
    <property type="entry name" value="BIFUNCTIONAL POLYMYXIN RESISTANCE PROTEIN ARNA"/>
    <property type="match status" value="1"/>
</dbReference>
<evidence type="ECO:0000259" key="1">
    <source>
        <dbReference type="Pfam" id="PF01370"/>
    </source>
</evidence>
<dbReference type="InterPro" id="IPR050177">
    <property type="entry name" value="Lipid_A_modif_metabolic_enz"/>
</dbReference>
<sequence length="366" mass="40742">MAEADIKPSVLILGGCGFVGRSIAMYLLEEKLANKVCIVDKLAPVLFRLTEKEQELFTKIEFRSGNLSKPEVADKCFEGSWDIVVNAAAETRYAQSDAVYKERISTLGVICARTAVNHGCKRFIQFSSARVYKSSRNPNKENSELKPTTTMHNEYLLLEQEIAKIEGLNYIIIRTADIYGPGMNNSSPMLPRIVVGAIYKYIGESMMLLWSKSLEMNVVHITDVCRATWLLTSKGESGDVYNLADKGSTTQGSLCEVLSAYFGIKYSFIGSLVTHAVGVEDAKEYSNEKHVAPWTALCALEGINTSITPYLNEELLTDYEVCVNGSKIEALGFQYIVPEFNLDRLKEVVDDLVARQQFPKHIPSKS</sequence>
<dbReference type="Proteomes" id="UP001165289">
    <property type="component" value="Unassembled WGS sequence"/>
</dbReference>
<name>A0AAV7JXT1_9METZ</name>
<evidence type="ECO:0000313" key="2">
    <source>
        <dbReference type="EMBL" id="KAI6653625.1"/>
    </source>
</evidence>
<reference evidence="2 3" key="1">
    <citation type="journal article" date="2023" name="BMC Biol.">
        <title>The compact genome of the sponge Oopsacas minuta (Hexactinellida) is lacking key metazoan core genes.</title>
        <authorList>
            <person name="Santini S."/>
            <person name="Schenkelaars Q."/>
            <person name="Jourda C."/>
            <person name="Duchesne M."/>
            <person name="Belahbib H."/>
            <person name="Rocher C."/>
            <person name="Selva M."/>
            <person name="Riesgo A."/>
            <person name="Vervoort M."/>
            <person name="Leys S.P."/>
            <person name="Kodjabachian L."/>
            <person name="Le Bivic A."/>
            <person name="Borchiellini C."/>
            <person name="Claverie J.M."/>
            <person name="Renard E."/>
        </authorList>
    </citation>
    <scope>NUCLEOTIDE SEQUENCE [LARGE SCALE GENOMIC DNA]</scope>
    <source>
        <strain evidence="2">SPO-2</strain>
    </source>
</reference>
<organism evidence="2 3">
    <name type="scientific">Oopsacas minuta</name>
    <dbReference type="NCBI Taxonomy" id="111878"/>
    <lineage>
        <taxon>Eukaryota</taxon>
        <taxon>Metazoa</taxon>
        <taxon>Porifera</taxon>
        <taxon>Hexactinellida</taxon>
        <taxon>Hexasterophora</taxon>
        <taxon>Lyssacinosida</taxon>
        <taxon>Leucopsacidae</taxon>
        <taxon>Oopsacas</taxon>
    </lineage>
</organism>
<dbReference type="CDD" id="cd08946">
    <property type="entry name" value="SDR_e"/>
    <property type="match status" value="1"/>
</dbReference>
<dbReference type="InterPro" id="IPR001509">
    <property type="entry name" value="Epimerase_deHydtase"/>
</dbReference>
<dbReference type="Gene3D" id="3.40.50.720">
    <property type="entry name" value="NAD(P)-binding Rossmann-like Domain"/>
    <property type="match status" value="1"/>
</dbReference>
<evidence type="ECO:0000313" key="3">
    <source>
        <dbReference type="Proteomes" id="UP001165289"/>
    </source>
</evidence>
<keyword evidence="3" id="KW-1185">Reference proteome</keyword>
<gene>
    <name evidence="2" type="ORF">LOD99_3520</name>
</gene>
<dbReference type="PANTHER" id="PTHR43245:SF11">
    <property type="entry name" value="LD23561P"/>
    <property type="match status" value="1"/>
</dbReference>
<feature type="domain" description="NAD-dependent epimerase/dehydratase" evidence="1">
    <location>
        <begin position="10"/>
        <end position="244"/>
    </location>
</feature>
<dbReference type="EMBL" id="JAKMXF010000266">
    <property type="protein sequence ID" value="KAI6653625.1"/>
    <property type="molecule type" value="Genomic_DNA"/>
</dbReference>
<proteinExistence type="predicted"/>
<dbReference type="Pfam" id="PF01370">
    <property type="entry name" value="Epimerase"/>
    <property type="match status" value="1"/>
</dbReference>
<comment type="caution">
    <text evidence="2">The sequence shown here is derived from an EMBL/GenBank/DDBJ whole genome shotgun (WGS) entry which is preliminary data.</text>
</comment>
<dbReference type="SUPFAM" id="SSF51735">
    <property type="entry name" value="NAD(P)-binding Rossmann-fold domains"/>
    <property type="match status" value="1"/>
</dbReference>
<protein>
    <recommendedName>
        <fullName evidence="1">NAD-dependent epimerase/dehydratase domain-containing protein</fullName>
    </recommendedName>
</protein>
<dbReference type="AlphaFoldDB" id="A0AAV7JXT1"/>
<accession>A0AAV7JXT1</accession>